<feature type="domain" description="Protein kinase" evidence="2">
    <location>
        <begin position="39"/>
        <end position="141"/>
    </location>
</feature>
<dbReference type="PROSITE" id="PS00107">
    <property type="entry name" value="PROTEIN_KINASE_ATP"/>
    <property type="match status" value="1"/>
</dbReference>
<accession>A0A3L6EJC5</accession>
<reference evidence="4 5" key="1">
    <citation type="journal article" date="2018" name="Nat. Genet.">
        <title>Extensive intraspecific gene order and gene structural variations between Mo17 and other maize genomes.</title>
        <authorList>
            <person name="Sun S."/>
            <person name="Zhou Y."/>
            <person name="Chen J."/>
            <person name="Shi J."/>
            <person name="Zhao H."/>
            <person name="Zhao H."/>
            <person name="Song W."/>
            <person name="Zhang M."/>
            <person name="Cui Y."/>
            <person name="Dong X."/>
            <person name="Liu H."/>
            <person name="Ma X."/>
            <person name="Jiao Y."/>
            <person name="Wang B."/>
            <person name="Wei X."/>
            <person name="Stein J.C."/>
            <person name="Glaubitz J.C."/>
            <person name="Lu F."/>
            <person name="Yu G."/>
            <person name="Liang C."/>
            <person name="Fengler K."/>
            <person name="Li B."/>
            <person name="Rafalski A."/>
            <person name="Schnable P.S."/>
            <person name="Ware D.H."/>
            <person name="Buckler E.S."/>
            <person name="Lai J."/>
        </authorList>
    </citation>
    <scope>NUCLEOTIDE SEQUENCE [LARGE SCALE GENOMIC DNA]</scope>
    <source>
        <strain evidence="5">cv. Missouri 17</strain>
        <tissue evidence="4">Seedling</tissue>
    </source>
</reference>
<keyword evidence="4" id="KW-0808">Transferase</keyword>
<dbReference type="InterPro" id="IPR000719">
    <property type="entry name" value="Prot_kinase_dom"/>
</dbReference>
<keyword evidence="4" id="KW-0418">Kinase</keyword>
<dbReference type="EMBL" id="NCVQ01000006">
    <property type="protein sequence ID" value="PWZ21152.1"/>
    <property type="molecule type" value="Genomic_DNA"/>
</dbReference>
<gene>
    <name evidence="4" type="primary">At5g18500_0</name>
    <name evidence="4" type="ORF">Zm00014a_007295</name>
</gene>
<dbReference type="InterPro" id="IPR017441">
    <property type="entry name" value="Protein_kinase_ATP_BS"/>
</dbReference>
<dbReference type="AlphaFoldDB" id="A0A3L6EJC5"/>
<dbReference type="PANTHER" id="PTHR45707">
    <property type="entry name" value="C2 CALCIUM/LIPID-BINDING PLANT PHOSPHORIBOSYLTRANSFERASE FAMILY PROTEIN"/>
    <property type="match status" value="1"/>
</dbReference>
<keyword evidence="1" id="KW-0067">ATP-binding</keyword>
<dbReference type="GO" id="GO:0004672">
    <property type="term" value="F:protein kinase activity"/>
    <property type="evidence" value="ECO:0007669"/>
    <property type="project" value="InterPro"/>
</dbReference>
<dbReference type="GO" id="GO:0005524">
    <property type="term" value="F:ATP binding"/>
    <property type="evidence" value="ECO:0007669"/>
    <property type="project" value="UniProtKB-UniRule"/>
</dbReference>
<evidence type="ECO:0000313" key="5">
    <source>
        <dbReference type="Proteomes" id="UP000251960"/>
    </source>
</evidence>
<keyword evidence="4" id="KW-0675">Receptor</keyword>
<feature type="binding site" evidence="1">
    <location>
        <position position="65"/>
    </location>
    <ligand>
        <name>ATP</name>
        <dbReference type="ChEBI" id="CHEBI:30616"/>
    </ligand>
</feature>
<dbReference type="PANTHER" id="PTHR45707:SF80">
    <property type="entry name" value="PROTEIN KINASE DOMAIN-CONTAINING PROTEIN"/>
    <property type="match status" value="1"/>
</dbReference>
<evidence type="ECO:0000259" key="2">
    <source>
        <dbReference type="Pfam" id="PF00069"/>
    </source>
</evidence>
<organism evidence="4 5">
    <name type="scientific">Zea mays</name>
    <name type="common">Maize</name>
    <dbReference type="NCBI Taxonomy" id="4577"/>
    <lineage>
        <taxon>Eukaryota</taxon>
        <taxon>Viridiplantae</taxon>
        <taxon>Streptophyta</taxon>
        <taxon>Embryophyta</taxon>
        <taxon>Tracheophyta</taxon>
        <taxon>Spermatophyta</taxon>
        <taxon>Magnoliopsida</taxon>
        <taxon>Liliopsida</taxon>
        <taxon>Poales</taxon>
        <taxon>Poaceae</taxon>
        <taxon>PACMAD clade</taxon>
        <taxon>Panicoideae</taxon>
        <taxon>Andropogonodae</taxon>
        <taxon>Andropogoneae</taxon>
        <taxon>Tripsacinae</taxon>
        <taxon>Zea</taxon>
    </lineage>
</organism>
<name>A0A3L6EJC5_MAIZE</name>
<protein>
    <submittedName>
        <fullName evidence="4">Putative receptor-like protein kinase</fullName>
    </submittedName>
</protein>
<comment type="caution">
    <text evidence="4">The sequence shown here is derived from an EMBL/GenBank/DDBJ whole genome shotgun (WGS) entry which is preliminary data.</text>
</comment>
<evidence type="ECO:0000313" key="4">
    <source>
        <dbReference type="EMBL" id="PWZ21152.1"/>
    </source>
</evidence>
<dbReference type="Pfam" id="PF00069">
    <property type="entry name" value="Pkinase"/>
    <property type="match status" value="1"/>
</dbReference>
<dbReference type="Pfam" id="PF07714">
    <property type="entry name" value="PK_Tyr_Ser-Thr"/>
    <property type="match status" value="1"/>
</dbReference>
<dbReference type="Gene3D" id="1.10.510.10">
    <property type="entry name" value="Transferase(Phosphotransferase) domain 1"/>
    <property type="match status" value="1"/>
</dbReference>
<sequence>MDCKASATREDLEFILLNEDAEPKPLPLSLLVDITSDFSDKNIIGRGGFAIVYKGSIGNRTVAVKRLLHFDENGFQREIKCLMKVKHQNVVRFLGYCNETRGKMAGFKGTLVMAQEEERLLCFQYLSKGGLNNYINAGLTSTSSAQYFTHGSETGKHTFGGYMAPEFIDSNPENRAITKKCDLYSLGVIIMELLTGTRTPCAVNDVLDSWISQLGESKTKAQLEQIKECAQIAIECSNPKAENRPLDTKHIIDRLQKVESAQGTQLQSAASKLLLQVHPTFLVFELQPAGKLTPCLLHLTNDTDEDMEFKIRIEEGVDRRWSEQFGEQRFSGFGIVAARSAYTLILTVSWERDDIPENRFCEMILESWPNQDSYSEANKEEVKLTAYLSTQHRQSTAIPTVNKKQL</sequence>
<proteinExistence type="predicted"/>
<dbReference type="Gene3D" id="3.30.200.20">
    <property type="entry name" value="Phosphorylase Kinase, domain 1"/>
    <property type="match status" value="1"/>
</dbReference>
<evidence type="ECO:0000256" key="1">
    <source>
        <dbReference type="PROSITE-ProRule" id="PRU10141"/>
    </source>
</evidence>
<keyword evidence="1" id="KW-0547">Nucleotide-binding</keyword>
<dbReference type="ExpressionAtlas" id="A0A3L6EJC5">
    <property type="expression patterns" value="baseline and differential"/>
</dbReference>
<dbReference type="Proteomes" id="UP000251960">
    <property type="component" value="Chromosome 5"/>
</dbReference>
<feature type="domain" description="Serine-threonine/tyrosine-protein kinase catalytic" evidence="3">
    <location>
        <begin position="152"/>
        <end position="245"/>
    </location>
</feature>
<dbReference type="SUPFAM" id="SSF56112">
    <property type="entry name" value="Protein kinase-like (PK-like)"/>
    <property type="match status" value="1"/>
</dbReference>
<evidence type="ECO:0000259" key="3">
    <source>
        <dbReference type="Pfam" id="PF07714"/>
    </source>
</evidence>
<dbReference type="InterPro" id="IPR001245">
    <property type="entry name" value="Ser-Thr/Tyr_kinase_cat_dom"/>
</dbReference>
<dbReference type="InterPro" id="IPR011009">
    <property type="entry name" value="Kinase-like_dom_sf"/>
</dbReference>